<accession>A0AAD6SD75</accession>
<organism evidence="2 3">
    <name type="scientific">Mycena alexandri</name>
    <dbReference type="NCBI Taxonomy" id="1745969"/>
    <lineage>
        <taxon>Eukaryota</taxon>
        <taxon>Fungi</taxon>
        <taxon>Dikarya</taxon>
        <taxon>Basidiomycota</taxon>
        <taxon>Agaricomycotina</taxon>
        <taxon>Agaricomycetes</taxon>
        <taxon>Agaricomycetidae</taxon>
        <taxon>Agaricales</taxon>
        <taxon>Marasmiineae</taxon>
        <taxon>Mycenaceae</taxon>
        <taxon>Mycena</taxon>
    </lineage>
</organism>
<dbReference type="EMBL" id="JARJCM010000149">
    <property type="protein sequence ID" value="KAJ7025774.1"/>
    <property type="molecule type" value="Genomic_DNA"/>
</dbReference>
<feature type="compositionally biased region" description="Acidic residues" evidence="1">
    <location>
        <begin position="464"/>
        <end position="478"/>
    </location>
</feature>
<proteinExistence type="predicted"/>
<feature type="region of interest" description="Disordered" evidence="1">
    <location>
        <begin position="400"/>
        <end position="480"/>
    </location>
</feature>
<feature type="compositionally biased region" description="Acidic residues" evidence="1">
    <location>
        <begin position="646"/>
        <end position="667"/>
    </location>
</feature>
<reference evidence="2" key="1">
    <citation type="submission" date="2023-03" db="EMBL/GenBank/DDBJ databases">
        <title>Massive genome expansion in bonnet fungi (Mycena s.s.) driven by repeated elements and novel gene families across ecological guilds.</title>
        <authorList>
            <consortium name="Lawrence Berkeley National Laboratory"/>
            <person name="Harder C.B."/>
            <person name="Miyauchi S."/>
            <person name="Viragh M."/>
            <person name="Kuo A."/>
            <person name="Thoen E."/>
            <person name="Andreopoulos B."/>
            <person name="Lu D."/>
            <person name="Skrede I."/>
            <person name="Drula E."/>
            <person name="Henrissat B."/>
            <person name="Morin E."/>
            <person name="Kohler A."/>
            <person name="Barry K."/>
            <person name="LaButti K."/>
            <person name="Morin E."/>
            <person name="Salamov A."/>
            <person name="Lipzen A."/>
            <person name="Mereny Z."/>
            <person name="Hegedus B."/>
            <person name="Baldrian P."/>
            <person name="Stursova M."/>
            <person name="Weitz H."/>
            <person name="Taylor A."/>
            <person name="Grigoriev I.V."/>
            <person name="Nagy L.G."/>
            <person name="Martin F."/>
            <person name="Kauserud H."/>
        </authorList>
    </citation>
    <scope>NUCLEOTIDE SEQUENCE</scope>
    <source>
        <strain evidence="2">CBHHK200</strain>
    </source>
</reference>
<feature type="region of interest" description="Disordered" evidence="1">
    <location>
        <begin position="130"/>
        <end position="166"/>
    </location>
</feature>
<comment type="caution">
    <text evidence="2">The sequence shown here is derived from an EMBL/GenBank/DDBJ whole genome shotgun (WGS) entry which is preliminary data.</text>
</comment>
<protein>
    <submittedName>
        <fullName evidence="2">Uncharacterized protein</fullName>
    </submittedName>
</protein>
<evidence type="ECO:0000313" key="3">
    <source>
        <dbReference type="Proteomes" id="UP001218188"/>
    </source>
</evidence>
<feature type="compositionally biased region" description="Basic residues" evidence="1">
    <location>
        <begin position="613"/>
        <end position="623"/>
    </location>
</feature>
<feature type="compositionally biased region" description="Low complexity" evidence="1">
    <location>
        <begin position="150"/>
        <end position="166"/>
    </location>
</feature>
<evidence type="ECO:0000256" key="1">
    <source>
        <dbReference type="SAM" id="MobiDB-lite"/>
    </source>
</evidence>
<keyword evidence="3" id="KW-1185">Reference proteome</keyword>
<feature type="region of interest" description="Disordered" evidence="1">
    <location>
        <begin position="576"/>
        <end position="667"/>
    </location>
</feature>
<dbReference type="AlphaFoldDB" id="A0AAD6SD75"/>
<gene>
    <name evidence="2" type="ORF">C8F04DRAFT_128977</name>
</gene>
<sequence length="667" mass="69926">MSADILRIEREFCSNFKCCDAKFSDLHALFDHLENCHGSSDLDDLAFLDPSSTGTFALPSSSRKLKNLFTRVPLPPIPPLSPITSDSSSVSTLEPFSVSSSDSEISPAHRCPKPRSVIVPGVSPDGPRVCAAQASTSDIKQPRTPAAAVSTPGASPANSAPAKSLPPAAKHFMAPSFLAREDIYTPVAVPPTLRLEQPQDSASSWGILTPSSFYLSPALGYYPLYRTVPVPAPTPVLPHVPIPGRAQGVPQNVEVIDVDKLSTPPPPPRAGPSSAFPTVATTSWIPPPSPARFPPPPSLPTPISLGDSDSAITCVLAGPTPAVRQSCDAATLARASAAAASTLASLRHRFFSTPYPLPVNNVSVPAPTDSNDAAREEQVDDDAMGMVGVEISTPEEAQVVGSAAAAGATVSEGEEALVGAGDEDEDKAPNVENDASVDDDERSQTEAEAEDALKEKAGEVSGGMDEDLDDSDEEAESVDEVRKIPKPTLYLNDRPKLFVCPVPLCIKSYLNSNGLRYHAKKGTCVMENGKPCDSSLSLVDSSIILWPATAGATVSPAATTTDAVRAESGITVTAMAKAKTTQRRRPVPSRQSARLAAVAKNAPPVQPEVRGSVKARSKAKSTAKTKPAPTRGRARPTKAAPPEYDSYSDDSDVEMGYGDGEDGDDSD</sequence>
<evidence type="ECO:0000313" key="2">
    <source>
        <dbReference type="EMBL" id="KAJ7025774.1"/>
    </source>
</evidence>
<feature type="compositionally biased region" description="Low complexity" evidence="1">
    <location>
        <begin position="400"/>
        <end position="411"/>
    </location>
</feature>
<name>A0AAD6SD75_9AGAR</name>
<dbReference type="Proteomes" id="UP001218188">
    <property type="component" value="Unassembled WGS sequence"/>
</dbReference>